<evidence type="ECO:0000256" key="6">
    <source>
        <dbReference type="ARBA" id="ARBA00047475"/>
    </source>
</evidence>
<protein>
    <recommendedName>
        <fullName evidence="2">glucuronosyltransferase</fullName>
        <ecNumber evidence="2">2.4.1.17</ecNumber>
    </recommendedName>
</protein>
<comment type="similarity">
    <text evidence="1">Belongs to the UDP-glycosyltransferase family.</text>
</comment>
<reference evidence="8" key="1">
    <citation type="submission" date="2019-09" db="UniProtKB">
        <authorList>
            <consortium name="WormBaseParasite"/>
        </authorList>
    </citation>
    <scope>IDENTIFICATION</scope>
</reference>
<dbReference type="CDD" id="cd03784">
    <property type="entry name" value="GT1_Gtf-like"/>
    <property type="match status" value="1"/>
</dbReference>
<dbReference type="EC" id="2.4.1.17" evidence="2"/>
<evidence type="ECO:0000256" key="2">
    <source>
        <dbReference type="ARBA" id="ARBA00012544"/>
    </source>
</evidence>
<keyword evidence="5" id="KW-0732">Signal</keyword>
<dbReference type="Pfam" id="PF00201">
    <property type="entry name" value="UDPGT"/>
    <property type="match status" value="1"/>
</dbReference>
<dbReference type="GO" id="GO:0015020">
    <property type="term" value="F:glucuronosyltransferase activity"/>
    <property type="evidence" value="ECO:0007669"/>
    <property type="project" value="UniProtKB-EC"/>
</dbReference>
<evidence type="ECO:0000256" key="5">
    <source>
        <dbReference type="ARBA" id="ARBA00022729"/>
    </source>
</evidence>
<evidence type="ECO:0000313" key="7">
    <source>
        <dbReference type="Proteomes" id="UP000050761"/>
    </source>
</evidence>
<evidence type="ECO:0000256" key="4">
    <source>
        <dbReference type="ARBA" id="ARBA00022679"/>
    </source>
</evidence>
<dbReference type="WBParaSite" id="HPBE_0001217001-mRNA-1">
    <property type="protein sequence ID" value="HPBE_0001217001-mRNA-1"/>
    <property type="gene ID" value="HPBE_0001217001"/>
</dbReference>
<keyword evidence="3" id="KW-0328">Glycosyltransferase</keyword>
<dbReference type="Gene3D" id="3.40.50.2000">
    <property type="entry name" value="Glycogen Phosphorylase B"/>
    <property type="match status" value="1"/>
</dbReference>
<dbReference type="Proteomes" id="UP000050761">
    <property type="component" value="Unassembled WGS sequence"/>
</dbReference>
<dbReference type="PANTHER" id="PTHR48043">
    <property type="entry name" value="EG:EG0003.4 PROTEIN-RELATED"/>
    <property type="match status" value="1"/>
</dbReference>
<dbReference type="SUPFAM" id="SSF53756">
    <property type="entry name" value="UDP-Glycosyltransferase/glycogen phosphorylase"/>
    <property type="match status" value="1"/>
</dbReference>
<sequence length="129" mass="14564">LFGFEGNPRDSDIISAFESFPNTTFIWKYEDDSDENALSNHPNIYTMKWVPQIDLLGDKRLSLFVTHAGMNSVLEATQYGKPMVAVPLFADQFRNAINLQRRGVAVMISKPDLNKDTLTAALHKCLSDR</sequence>
<dbReference type="InterPro" id="IPR050271">
    <property type="entry name" value="UDP-glycosyltransferase"/>
</dbReference>
<comment type="catalytic activity">
    <reaction evidence="6">
        <text>glucuronate acceptor + UDP-alpha-D-glucuronate = acceptor beta-D-glucuronoside + UDP + H(+)</text>
        <dbReference type="Rhea" id="RHEA:21032"/>
        <dbReference type="ChEBI" id="CHEBI:15378"/>
        <dbReference type="ChEBI" id="CHEBI:58052"/>
        <dbReference type="ChEBI" id="CHEBI:58223"/>
        <dbReference type="ChEBI" id="CHEBI:132367"/>
        <dbReference type="ChEBI" id="CHEBI:132368"/>
        <dbReference type="EC" id="2.4.1.17"/>
    </reaction>
</comment>
<keyword evidence="4" id="KW-0808">Transferase</keyword>
<dbReference type="PANTHER" id="PTHR48043:SF150">
    <property type="entry name" value="GLUCURONOSYLTRANSFERASE"/>
    <property type="match status" value="1"/>
</dbReference>
<dbReference type="AlphaFoldDB" id="A0A183FV71"/>
<proteinExistence type="inferred from homology"/>
<organism evidence="7 8">
    <name type="scientific">Heligmosomoides polygyrus</name>
    <name type="common">Parasitic roundworm</name>
    <dbReference type="NCBI Taxonomy" id="6339"/>
    <lineage>
        <taxon>Eukaryota</taxon>
        <taxon>Metazoa</taxon>
        <taxon>Ecdysozoa</taxon>
        <taxon>Nematoda</taxon>
        <taxon>Chromadorea</taxon>
        <taxon>Rhabditida</taxon>
        <taxon>Rhabditina</taxon>
        <taxon>Rhabditomorpha</taxon>
        <taxon>Strongyloidea</taxon>
        <taxon>Heligmosomidae</taxon>
        <taxon>Heligmosomoides</taxon>
    </lineage>
</organism>
<keyword evidence="7" id="KW-1185">Reference proteome</keyword>
<evidence type="ECO:0000256" key="3">
    <source>
        <dbReference type="ARBA" id="ARBA00022676"/>
    </source>
</evidence>
<dbReference type="InterPro" id="IPR002213">
    <property type="entry name" value="UDP_glucos_trans"/>
</dbReference>
<name>A0A183FV71_HELPZ</name>
<accession>A0A183FV71</accession>
<evidence type="ECO:0000313" key="8">
    <source>
        <dbReference type="WBParaSite" id="HPBE_0001217001-mRNA-1"/>
    </source>
</evidence>
<evidence type="ECO:0000256" key="1">
    <source>
        <dbReference type="ARBA" id="ARBA00009995"/>
    </source>
</evidence>